<feature type="transmembrane region" description="Helical" evidence="3">
    <location>
        <begin position="27"/>
        <end position="49"/>
    </location>
</feature>
<dbReference type="Proteomes" id="UP001151071">
    <property type="component" value="Unassembled WGS sequence"/>
</dbReference>
<feature type="transmembrane region" description="Helical" evidence="3">
    <location>
        <begin position="263"/>
        <end position="285"/>
    </location>
</feature>
<gene>
    <name evidence="5" type="ORF">O3V59_07470</name>
</gene>
<feature type="transmembrane region" description="Helical" evidence="3">
    <location>
        <begin position="69"/>
        <end position="96"/>
    </location>
</feature>
<dbReference type="Gene3D" id="1.20.210.10">
    <property type="entry name" value="Cytochrome c oxidase-like, subunit I domain"/>
    <property type="match status" value="1"/>
</dbReference>
<feature type="transmembrane region" description="Helical" evidence="3">
    <location>
        <begin position="183"/>
        <end position="211"/>
    </location>
</feature>
<dbReference type="GO" id="GO:0004129">
    <property type="term" value="F:cytochrome-c oxidase activity"/>
    <property type="evidence" value="ECO:0007669"/>
    <property type="project" value="InterPro"/>
</dbReference>
<evidence type="ECO:0000256" key="2">
    <source>
        <dbReference type="ARBA" id="ARBA00022982"/>
    </source>
</evidence>
<evidence type="ECO:0000313" key="6">
    <source>
        <dbReference type="Proteomes" id="UP001151071"/>
    </source>
</evidence>
<evidence type="ECO:0000313" key="5">
    <source>
        <dbReference type="EMBL" id="MDA5108195.1"/>
    </source>
</evidence>
<dbReference type="InterPro" id="IPR000883">
    <property type="entry name" value="Cyt_C_Oxase_1"/>
</dbReference>
<feature type="transmembrane region" description="Helical" evidence="3">
    <location>
        <begin position="305"/>
        <end position="327"/>
    </location>
</feature>
<keyword evidence="6" id="KW-1185">Reference proteome</keyword>
<feature type="transmembrane region" description="Helical" evidence="3">
    <location>
        <begin position="475"/>
        <end position="499"/>
    </location>
</feature>
<dbReference type="Pfam" id="PF00115">
    <property type="entry name" value="COX1"/>
    <property type="match status" value="1"/>
</dbReference>
<feature type="transmembrane region" description="Helical" evidence="3">
    <location>
        <begin position="529"/>
        <end position="553"/>
    </location>
</feature>
<protein>
    <submittedName>
        <fullName evidence="5">B(O/a)3-type cytochrome-c oxidase subunit 1</fullName>
    </submittedName>
</protein>
<evidence type="ECO:0000259" key="4">
    <source>
        <dbReference type="PROSITE" id="PS50855"/>
    </source>
</evidence>
<dbReference type="PROSITE" id="PS50855">
    <property type="entry name" value="COX1"/>
    <property type="match status" value="1"/>
</dbReference>
<feature type="transmembrane region" description="Helical" evidence="3">
    <location>
        <begin position="231"/>
        <end position="251"/>
    </location>
</feature>
<keyword evidence="1" id="KW-0679">Respiratory chain</keyword>
<feature type="transmembrane region" description="Helical" evidence="3">
    <location>
        <begin position="348"/>
        <end position="369"/>
    </location>
</feature>
<feature type="transmembrane region" description="Helical" evidence="3">
    <location>
        <begin position="108"/>
        <end position="129"/>
    </location>
</feature>
<sequence length="565" mass="62760">MSDLQTTGFGGATVGNSDFRFQRNDQLLIQAHIGFAYLALLLGAVAGVLQTLQRTGVITLPSALGYYQLLTLHGVSLALVFTTFFIIGFLFSGVAKTTGGELTPRERAWGWTGFGLMAAGTVLALIPILTNDASVLYTFYAPLKASPLFYVGLTAVVVGSWSSSVTVFSAFRRWRHAHPGESSPLFAYMAVATMILWVICTLGVAIEMLFQLIPWSMGWTERVDVSLSRTLFWYFGHALVYFWLLPAYIYWYVNIPRLVKGHIFSNSLPRLTFILFILYSIPVGLHHQFNEPGIDSVWKFVQTVLTFFVVIPSFLTAFSLLATFELAGRSQGGKGLLGWITKLPYKDVRFLAPFLGMILFVPAGIGGIINASYQLNQVVHNTLWVTGHFHLTLASSVVLTFFGISYMLIPVLRGRTLTRAMNHLGIVQAFTWVIGMALMSGGMHAVGLLGEPRRISYTTYGDHPVAQMWIPYRQAMALGGGILFTGIVLFLIIATYLWFFAPKTETPNEYPIGEVTPDQPKPPFFLERWSIWIGVAVGLILFAYTMPFVQLFIHPAPGALPMRTW</sequence>
<dbReference type="GO" id="GO:0016020">
    <property type="term" value="C:membrane"/>
    <property type="evidence" value="ECO:0007669"/>
    <property type="project" value="InterPro"/>
</dbReference>
<dbReference type="PANTHER" id="PTHR10422:SF40">
    <property type="entry name" value="CYTOCHROME C OXIDASE SUBUNIT I"/>
    <property type="match status" value="1"/>
</dbReference>
<feature type="transmembrane region" description="Helical" evidence="3">
    <location>
        <begin position="389"/>
        <end position="412"/>
    </location>
</feature>
<reference evidence="5" key="1">
    <citation type="submission" date="2022-12" db="EMBL/GenBank/DDBJ databases">
        <title>Draft genome sequence of the thermophilic strain Brevibacillus thermoruber HT42, isolated from Los Humeros, Puebla, Mexico, with biotechnological potential.</title>
        <authorList>
            <person name="Lara Sanchez J."/>
            <person name="Solis Palacios R."/>
            <person name="Bustos Baena A.S."/>
            <person name="Ruz Baez A.E."/>
            <person name="Espinosa Luna G."/>
            <person name="Oliart Ros R.M."/>
        </authorList>
    </citation>
    <scope>NUCLEOTIDE SEQUENCE</scope>
    <source>
        <strain evidence="5">HT42</strain>
    </source>
</reference>
<dbReference type="GO" id="GO:0009060">
    <property type="term" value="P:aerobic respiration"/>
    <property type="evidence" value="ECO:0007669"/>
    <property type="project" value="InterPro"/>
</dbReference>
<dbReference type="EMBL" id="JAPYYP010000006">
    <property type="protein sequence ID" value="MDA5108195.1"/>
    <property type="molecule type" value="Genomic_DNA"/>
</dbReference>
<dbReference type="PANTHER" id="PTHR10422">
    <property type="entry name" value="CYTOCHROME C OXIDASE SUBUNIT 1"/>
    <property type="match status" value="1"/>
</dbReference>
<comment type="caution">
    <text evidence="5">The sequence shown here is derived from an EMBL/GenBank/DDBJ whole genome shotgun (WGS) entry which is preliminary data.</text>
</comment>
<dbReference type="InterPro" id="IPR036927">
    <property type="entry name" value="Cyt_c_oxase-like_su1_sf"/>
</dbReference>
<dbReference type="SUPFAM" id="SSF81442">
    <property type="entry name" value="Cytochrome c oxidase subunit I-like"/>
    <property type="match status" value="1"/>
</dbReference>
<keyword evidence="3" id="KW-1133">Transmembrane helix</keyword>
<keyword evidence="3" id="KW-0472">Membrane</keyword>
<accession>A0A9X3TPN2</accession>
<dbReference type="RefSeq" id="WP_271139820.1">
    <property type="nucleotide sequence ID" value="NZ_JAPYYP010000006.1"/>
</dbReference>
<feature type="transmembrane region" description="Helical" evidence="3">
    <location>
        <begin position="424"/>
        <end position="446"/>
    </location>
</feature>
<evidence type="ECO:0000256" key="1">
    <source>
        <dbReference type="ARBA" id="ARBA00022660"/>
    </source>
</evidence>
<name>A0A9X3TPN2_9BACL</name>
<feature type="domain" description="Cytochrome oxidase subunit I profile" evidence="4">
    <location>
        <begin position="32"/>
        <end position="498"/>
    </location>
</feature>
<dbReference type="CDD" id="cd01660">
    <property type="entry name" value="ba3-like_Oxidase_I"/>
    <property type="match status" value="1"/>
</dbReference>
<dbReference type="AlphaFoldDB" id="A0A9X3TPN2"/>
<dbReference type="GO" id="GO:0020037">
    <property type="term" value="F:heme binding"/>
    <property type="evidence" value="ECO:0007669"/>
    <property type="project" value="InterPro"/>
</dbReference>
<proteinExistence type="predicted"/>
<keyword evidence="2" id="KW-0249">Electron transport</keyword>
<dbReference type="InterPro" id="IPR023616">
    <property type="entry name" value="Cyt_c_oxase-like_su1_dom"/>
</dbReference>
<keyword evidence="3" id="KW-0812">Transmembrane</keyword>
<feature type="transmembrane region" description="Helical" evidence="3">
    <location>
        <begin position="149"/>
        <end position="171"/>
    </location>
</feature>
<evidence type="ECO:0000256" key="3">
    <source>
        <dbReference type="SAM" id="Phobius"/>
    </source>
</evidence>
<keyword evidence="1" id="KW-0813">Transport</keyword>
<organism evidence="5 6">
    <name type="scientific">Brevibacillus thermoruber</name>
    <dbReference type="NCBI Taxonomy" id="33942"/>
    <lineage>
        <taxon>Bacteria</taxon>
        <taxon>Bacillati</taxon>
        <taxon>Bacillota</taxon>
        <taxon>Bacilli</taxon>
        <taxon>Bacillales</taxon>
        <taxon>Paenibacillaceae</taxon>
        <taxon>Brevibacillus</taxon>
    </lineage>
</organism>
<dbReference type="PRINTS" id="PR01165">
    <property type="entry name" value="CYCOXIDASEI"/>
</dbReference>
<dbReference type="InterPro" id="IPR033943">
    <property type="entry name" value="Ba3-like_Oxidase_I"/>
</dbReference>